<keyword evidence="2 6" id="KW-0808">Transferase</keyword>
<dbReference type="PANTHER" id="PTHR43527">
    <property type="entry name" value="4-DIPHOSPHOCYTIDYL-2-C-METHYL-D-ERYTHRITOL KINASE, CHLOROPLASTIC"/>
    <property type="match status" value="1"/>
</dbReference>
<feature type="active site" evidence="6">
    <location>
        <position position="12"/>
    </location>
</feature>
<keyword evidence="9" id="KW-1185">Reference proteome</keyword>
<dbReference type="Pfam" id="PF00288">
    <property type="entry name" value="GHMP_kinases_N"/>
    <property type="match status" value="1"/>
</dbReference>
<dbReference type="NCBIfam" id="TIGR00154">
    <property type="entry name" value="ispE"/>
    <property type="match status" value="1"/>
</dbReference>
<dbReference type="Gene3D" id="3.30.230.10">
    <property type="match status" value="1"/>
</dbReference>
<organism evidence="8 9">
    <name type="scientific">Sphaerochaeta halotolerans</name>
    <dbReference type="NCBI Taxonomy" id="2293840"/>
    <lineage>
        <taxon>Bacteria</taxon>
        <taxon>Pseudomonadati</taxon>
        <taxon>Spirochaetota</taxon>
        <taxon>Spirochaetia</taxon>
        <taxon>Spirochaetales</taxon>
        <taxon>Sphaerochaetaceae</taxon>
        <taxon>Sphaerochaeta</taxon>
    </lineage>
</organism>
<evidence type="ECO:0000313" key="9">
    <source>
        <dbReference type="Proteomes" id="UP000264002"/>
    </source>
</evidence>
<comment type="similarity">
    <text evidence="6">Belongs to the GHMP kinase family. IspE subfamily.</text>
</comment>
<evidence type="ECO:0000256" key="4">
    <source>
        <dbReference type="ARBA" id="ARBA00022777"/>
    </source>
</evidence>
<keyword evidence="3 6" id="KW-0547">Nucleotide-binding</keyword>
<gene>
    <name evidence="6 8" type="primary">ispE</name>
    <name evidence="8" type="ORF">DYP60_04835</name>
</gene>
<dbReference type="SUPFAM" id="SSF54211">
    <property type="entry name" value="Ribosomal protein S5 domain 2-like"/>
    <property type="match status" value="1"/>
</dbReference>
<dbReference type="EC" id="2.7.1.148" evidence="6"/>
<dbReference type="OrthoDB" id="9809438at2"/>
<evidence type="ECO:0000256" key="3">
    <source>
        <dbReference type="ARBA" id="ARBA00022741"/>
    </source>
</evidence>
<dbReference type="SUPFAM" id="SSF55060">
    <property type="entry name" value="GHMP Kinase, C-terminal domain"/>
    <property type="match status" value="1"/>
</dbReference>
<sequence length="293" mass="31978">MDTILARPAYAKVNLHLAVGQPFPDGYHPIRSLFALVDLFDDIAITVTGSRRFKVEVTGLEAFQLNGEDTLTKAARLWCERAHVPLSLHIDCKKRIPAQAGLGGGSSDAATVLHLLQEYASDDALDENNLADIALQVGSDVPFFLSSHCCAIVTGRGEGITPVETRNLAVCLVMPISFATSTSSAYFRLDEIRGGDFVTMGPTGDEIAEVFKKSPAVWNSLLYNDFQQGVEHQAFYSQLEQLRSACNGYSGLTGSGACWFFVSDDQRQVQIVFDEVVSRFGTEVMSWKTGLVL</sequence>
<dbReference type="GO" id="GO:0050515">
    <property type="term" value="F:4-(cytidine 5'-diphospho)-2-C-methyl-D-erythritol kinase activity"/>
    <property type="evidence" value="ECO:0007669"/>
    <property type="project" value="UniProtKB-UniRule"/>
</dbReference>
<evidence type="ECO:0000313" key="8">
    <source>
        <dbReference type="EMBL" id="RFU95347.1"/>
    </source>
</evidence>
<feature type="active site" evidence="6">
    <location>
        <position position="140"/>
    </location>
</feature>
<dbReference type="GO" id="GO:0019288">
    <property type="term" value="P:isopentenyl diphosphate biosynthetic process, methylerythritol 4-phosphate pathway"/>
    <property type="evidence" value="ECO:0007669"/>
    <property type="project" value="UniProtKB-UniRule"/>
</dbReference>
<comment type="pathway">
    <text evidence="6">Isoprenoid biosynthesis; isopentenyl diphosphate biosynthesis via DXP pathway; isopentenyl diphosphate from 1-deoxy-D-xylulose 5-phosphate: step 3/6.</text>
</comment>
<dbReference type="PANTHER" id="PTHR43527:SF2">
    <property type="entry name" value="4-DIPHOSPHOCYTIDYL-2-C-METHYL-D-ERYTHRITOL KINASE, CHLOROPLASTIC"/>
    <property type="match status" value="1"/>
</dbReference>
<evidence type="ECO:0000259" key="7">
    <source>
        <dbReference type="Pfam" id="PF00288"/>
    </source>
</evidence>
<keyword evidence="6" id="KW-0414">Isoprene biosynthesis</keyword>
<evidence type="ECO:0000256" key="6">
    <source>
        <dbReference type="HAMAP-Rule" id="MF_00061"/>
    </source>
</evidence>
<dbReference type="EMBL" id="QUWK01000004">
    <property type="protein sequence ID" value="RFU95347.1"/>
    <property type="molecule type" value="Genomic_DNA"/>
</dbReference>
<reference evidence="9" key="1">
    <citation type="submission" date="2018-08" db="EMBL/GenBank/DDBJ databases">
        <authorList>
            <person name="Grouzdev D.S."/>
            <person name="Krutkina M.S."/>
        </authorList>
    </citation>
    <scope>NUCLEOTIDE SEQUENCE [LARGE SCALE GENOMIC DNA]</scope>
    <source>
        <strain evidence="9">4-11</strain>
    </source>
</reference>
<dbReference type="InterPro" id="IPR036554">
    <property type="entry name" value="GHMP_kinase_C_sf"/>
</dbReference>
<evidence type="ECO:0000256" key="5">
    <source>
        <dbReference type="ARBA" id="ARBA00022840"/>
    </source>
</evidence>
<dbReference type="HAMAP" id="MF_00061">
    <property type="entry name" value="IspE"/>
    <property type="match status" value="1"/>
</dbReference>
<dbReference type="AlphaFoldDB" id="A0A372MHT1"/>
<accession>A0A372MHT1</accession>
<reference evidence="8 9" key="2">
    <citation type="submission" date="2018-09" db="EMBL/GenBank/DDBJ databases">
        <title>Genome of Sphaerochaeta halotolerans strain 4-11.</title>
        <authorList>
            <person name="Nazina T.N."/>
            <person name="Sokolova D.S."/>
        </authorList>
    </citation>
    <scope>NUCLEOTIDE SEQUENCE [LARGE SCALE GENOMIC DNA]</scope>
    <source>
        <strain evidence="8 9">4-11</strain>
    </source>
</reference>
<comment type="caution">
    <text evidence="8">The sequence shown here is derived from an EMBL/GenBank/DDBJ whole genome shotgun (WGS) entry which is preliminary data.</text>
</comment>
<feature type="binding site" evidence="6">
    <location>
        <begin position="97"/>
        <end position="107"/>
    </location>
    <ligand>
        <name>ATP</name>
        <dbReference type="ChEBI" id="CHEBI:30616"/>
    </ligand>
</feature>
<dbReference type="GO" id="GO:0005524">
    <property type="term" value="F:ATP binding"/>
    <property type="evidence" value="ECO:0007669"/>
    <property type="project" value="UniProtKB-UniRule"/>
</dbReference>
<dbReference type="PIRSF" id="PIRSF010376">
    <property type="entry name" value="IspE"/>
    <property type="match status" value="1"/>
</dbReference>
<name>A0A372MHT1_9SPIR</name>
<protein>
    <recommendedName>
        <fullName evidence="1 6">4-diphosphocytidyl-2-C-methyl-D-erythritol kinase</fullName>
        <shortName evidence="6">CMK</shortName>
        <ecNumber evidence="6">2.7.1.148</ecNumber>
    </recommendedName>
    <alternativeName>
        <fullName evidence="6">4-(cytidine-5'-diphospho)-2-C-methyl-D-erythritol kinase</fullName>
    </alternativeName>
</protein>
<evidence type="ECO:0000256" key="2">
    <source>
        <dbReference type="ARBA" id="ARBA00022679"/>
    </source>
</evidence>
<keyword evidence="4 6" id="KW-0418">Kinase</keyword>
<feature type="domain" description="GHMP kinase N-terminal" evidence="7">
    <location>
        <begin position="71"/>
        <end position="146"/>
    </location>
</feature>
<dbReference type="InterPro" id="IPR014721">
    <property type="entry name" value="Ribsml_uS5_D2-typ_fold_subgr"/>
</dbReference>
<comment type="function">
    <text evidence="6">Catalyzes the phosphorylation of the position 2 hydroxy group of 4-diphosphocytidyl-2C-methyl-D-erythritol.</text>
</comment>
<comment type="catalytic activity">
    <reaction evidence="6">
        <text>4-CDP-2-C-methyl-D-erythritol + ATP = 4-CDP-2-C-methyl-D-erythritol 2-phosphate + ADP + H(+)</text>
        <dbReference type="Rhea" id="RHEA:18437"/>
        <dbReference type="ChEBI" id="CHEBI:15378"/>
        <dbReference type="ChEBI" id="CHEBI:30616"/>
        <dbReference type="ChEBI" id="CHEBI:57823"/>
        <dbReference type="ChEBI" id="CHEBI:57919"/>
        <dbReference type="ChEBI" id="CHEBI:456216"/>
        <dbReference type="EC" id="2.7.1.148"/>
    </reaction>
</comment>
<dbReference type="RefSeq" id="WP_117329757.1">
    <property type="nucleotide sequence ID" value="NZ_QUWK01000004.1"/>
</dbReference>
<dbReference type="UniPathway" id="UPA00056">
    <property type="reaction ID" value="UER00094"/>
</dbReference>
<dbReference type="InterPro" id="IPR004424">
    <property type="entry name" value="IspE"/>
</dbReference>
<dbReference type="InterPro" id="IPR020568">
    <property type="entry name" value="Ribosomal_Su5_D2-typ_SF"/>
</dbReference>
<proteinExistence type="inferred from homology"/>
<evidence type="ECO:0000256" key="1">
    <source>
        <dbReference type="ARBA" id="ARBA00017473"/>
    </source>
</evidence>
<dbReference type="Proteomes" id="UP000264002">
    <property type="component" value="Unassembled WGS sequence"/>
</dbReference>
<dbReference type="Gene3D" id="3.30.70.890">
    <property type="entry name" value="GHMP kinase, C-terminal domain"/>
    <property type="match status" value="1"/>
</dbReference>
<dbReference type="GO" id="GO:0016114">
    <property type="term" value="P:terpenoid biosynthetic process"/>
    <property type="evidence" value="ECO:0007669"/>
    <property type="project" value="UniProtKB-UniRule"/>
</dbReference>
<keyword evidence="5 6" id="KW-0067">ATP-binding</keyword>
<dbReference type="InterPro" id="IPR006204">
    <property type="entry name" value="GHMP_kinase_N_dom"/>
</dbReference>